<evidence type="ECO:0000313" key="2">
    <source>
        <dbReference type="EMBL" id="KIO17439.1"/>
    </source>
</evidence>
<accession>A0A0C3Q3Z4</accession>
<proteinExistence type="predicted"/>
<dbReference type="STRING" id="1051891.A0A0C3Q3Z4"/>
<dbReference type="AlphaFoldDB" id="A0A0C3Q3Z4"/>
<reference evidence="3" key="2">
    <citation type="submission" date="2015-01" db="EMBL/GenBank/DDBJ databases">
        <title>Evolutionary Origins and Diversification of the Mycorrhizal Mutualists.</title>
        <authorList>
            <consortium name="DOE Joint Genome Institute"/>
            <consortium name="Mycorrhizal Genomics Consortium"/>
            <person name="Kohler A."/>
            <person name="Kuo A."/>
            <person name="Nagy L.G."/>
            <person name="Floudas D."/>
            <person name="Copeland A."/>
            <person name="Barry K.W."/>
            <person name="Cichocki N."/>
            <person name="Veneault-Fourrey C."/>
            <person name="LaButti K."/>
            <person name="Lindquist E.A."/>
            <person name="Lipzen A."/>
            <person name="Lundell T."/>
            <person name="Morin E."/>
            <person name="Murat C."/>
            <person name="Riley R."/>
            <person name="Ohm R."/>
            <person name="Sun H."/>
            <person name="Tunlid A."/>
            <person name="Henrissat B."/>
            <person name="Grigoriev I.V."/>
            <person name="Hibbett D.S."/>
            <person name="Martin F."/>
        </authorList>
    </citation>
    <scope>NUCLEOTIDE SEQUENCE [LARGE SCALE GENOMIC DNA]</scope>
    <source>
        <strain evidence="3">MUT 4182</strain>
    </source>
</reference>
<organism evidence="2 3">
    <name type="scientific">Tulasnella calospora MUT 4182</name>
    <dbReference type="NCBI Taxonomy" id="1051891"/>
    <lineage>
        <taxon>Eukaryota</taxon>
        <taxon>Fungi</taxon>
        <taxon>Dikarya</taxon>
        <taxon>Basidiomycota</taxon>
        <taxon>Agaricomycotina</taxon>
        <taxon>Agaricomycetes</taxon>
        <taxon>Cantharellales</taxon>
        <taxon>Tulasnellaceae</taxon>
        <taxon>Tulasnella</taxon>
    </lineage>
</organism>
<keyword evidence="3" id="KW-1185">Reference proteome</keyword>
<dbReference type="EMBL" id="KN823384">
    <property type="protein sequence ID" value="KIO17439.1"/>
    <property type="molecule type" value="Genomic_DNA"/>
</dbReference>
<protein>
    <submittedName>
        <fullName evidence="2">Uncharacterized protein</fullName>
    </submittedName>
</protein>
<feature type="compositionally biased region" description="Polar residues" evidence="1">
    <location>
        <begin position="361"/>
        <end position="371"/>
    </location>
</feature>
<dbReference type="Pfam" id="PF20414">
    <property type="entry name" value="DUF6698"/>
    <property type="match status" value="1"/>
</dbReference>
<evidence type="ECO:0000313" key="3">
    <source>
        <dbReference type="Proteomes" id="UP000054248"/>
    </source>
</evidence>
<reference evidence="2 3" key="1">
    <citation type="submission" date="2014-04" db="EMBL/GenBank/DDBJ databases">
        <authorList>
            <consortium name="DOE Joint Genome Institute"/>
            <person name="Kuo A."/>
            <person name="Girlanda M."/>
            <person name="Perotto S."/>
            <person name="Kohler A."/>
            <person name="Nagy L.G."/>
            <person name="Floudas D."/>
            <person name="Copeland A."/>
            <person name="Barry K.W."/>
            <person name="Cichocki N."/>
            <person name="Veneault-Fourrey C."/>
            <person name="LaButti K."/>
            <person name="Lindquist E.A."/>
            <person name="Lipzen A."/>
            <person name="Lundell T."/>
            <person name="Morin E."/>
            <person name="Murat C."/>
            <person name="Sun H."/>
            <person name="Tunlid A."/>
            <person name="Henrissat B."/>
            <person name="Grigoriev I.V."/>
            <person name="Hibbett D.S."/>
            <person name="Martin F."/>
            <person name="Nordberg H.P."/>
            <person name="Cantor M.N."/>
            <person name="Hua S.X."/>
        </authorList>
    </citation>
    <scope>NUCLEOTIDE SEQUENCE [LARGE SCALE GENOMIC DNA]</scope>
    <source>
        <strain evidence="2 3">MUT 4182</strain>
    </source>
</reference>
<dbReference type="OrthoDB" id="2662502at2759"/>
<feature type="compositionally biased region" description="Pro residues" evidence="1">
    <location>
        <begin position="344"/>
        <end position="357"/>
    </location>
</feature>
<gene>
    <name evidence="2" type="ORF">M407DRAFT_12343</name>
</gene>
<feature type="region of interest" description="Disordered" evidence="1">
    <location>
        <begin position="325"/>
        <end position="457"/>
    </location>
</feature>
<evidence type="ECO:0000256" key="1">
    <source>
        <dbReference type="SAM" id="MobiDB-lite"/>
    </source>
</evidence>
<dbReference type="HOGENOM" id="CLU_598781_0_0_1"/>
<dbReference type="InterPro" id="IPR046521">
    <property type="entry name" value="DUF6698"/>
</dbReference>
<feature type="region of interest" description="Disordered" evidence="1">
    <location>
        <begin position="46"/>
        <end position="67"/>
    </location>
</feature>
<sequence>MAKQASAKRERCRADEESTHAALGRNVARFMKMYGNSKLALMQVLNSSQSDQEERRQNPSAPDPHADDQALLDYITDQCPTLGGMVDDALGMQNPVKELNKLASDIDEGWSEARNTDTASLKKGFAVNFNLDADYDKYGHWVPPLNPTKRHLWGPVHRQLFPLIVPYSELESLKQAGATVSHDHWYDWMWKGRKHDPENLDEGFLQGDLLIKAFLSVYFSSVINPRPSQLATARKGGFTGATVHSIAYTATLLRFTLSCEPRIDQTFNSAGFYQHLVQYLEHEDQRELTVDILKWWNRNIFSAGVANTMASEPNASDTWELATKREQNGRQPRRFANNSKNAEPTPPPPPPLPPLPLLLPRTNTSSHSTPDSDLWAGQNWDLGDSAAEPEAEQPAKKTKWKPSTRLPDTDNESDLDGKEVQEEMECMGAAQRKQKTAKANGALRPDARRSSRKKKAP</sequence>
<dbReference type="Proteomes" id="UP000054248">
    <property type="component" value="Unassembled WGS sequence"/>
</dbReference>
<name>A0A0C3Q3Z4_9AGAM</name>